<dbReference type="OrthoDB" id="8197172at2759"/>
<dbReference type="AlphaFoldDB" id="A0A6L2Q4J5"/>
<gene>
    <name evidence="1" type="ORF">Cfor_02177</name>
</gene>
<protein>
    <submittedName>
        <fullName evidence="1">Uncharacterized protein</fullName>
    </submittedName>
</protein>
<sequence>ELGVCDYPYNVDCRGTPLQNKVTTAAPYLTTDNYTGRYEPWLRKIPARFITNQKRYKRLVKKS</sequence>
<accession>A0A6L2Q4J5</accession>
<evidence type="ECO:0000313" key="2">
    <source>
        <dbReference type="Proteomes" id="UP000502823"/>
    </source>
</evidence>
<dbReference type="EMBL" id="BLKM01000832">
    <property type="protein sequence ID" value="GFG38870.1"/>
    <property type="molecule type" value="Genomic_DNA"/>
</dbReference>
<comment type="caution">
    <text evidence="1">The sequence shown here is derived from an EMBL/GenBank/DDBJ whole genome shotgun (WGS) entry which is preliminary data.</text>
</comment>
<organism evidence="1 2">
    <name type="scientific">Coptotermes formosanus</name>
    <name type="common">Formosan subterranean termite</name>
    <dbReference type="NCBI Taxonomy" id="36987"/>
    <lineage>
        <taxon>Eukaryota</taxon>
        <taxon>Metazoa</taxon>
        <taxon>Ecdysozoa</taxon>
        <taxon>Arthropoda</taxon>
        <taxon>Hexapoda</taxon>
        <taxon>Insecta</taxon>
        <taxon>Pterygota</taxon>
        <taxon>Neoptera</taxon>
        <taxon>Polyneoptera</taxon>
        <taxon>Dictyoptera</taxon>
        <taxon>Blattodea</taxon>
        <taxon>Blattoidea</taxon>
        <taxon>Termitoidae</taxon>
        <taxon>Rhinotermitidae</taxon>
        <taxon>Coptotermes</taxon>
    </lineage>
</organism>
<keyword evidence="2" id="KW-1185">Reference proteome</keyword>
<reference evidence="2" key="1">
    <citation type="submission" date="2020-01" db="EMBL/GenBank/DDBJ databases">
        <title>Draft genome sequence of the Termite Coptotermes fromosanus.</title>
        <authorList>
            <person name="Itakura S."/>
            <person name="Yosikawa Y."/>
            <person name="Umezawa K."/>
        </authorList>
    </citation>
    <scope>NUCLEOTIDE SEQUENCE [LARGE SCALE GENOMIC DNA]</scope>
</reference>
<dbReference type="Proteomes" id="UP000502823">
    <property type="component" value="Unassembled WGS sequence"/>
</dbReference>
<name>A0A6L2Q4J5_COPFO</name>
<proteinExistence type="predicted"/>
<evidence type="ECO:0000313" key="1">
    <source>
        <dbReference type="EMBL" id="GFG38870.1"/>
    </source>
</evidence>
<dbReference type="InParanoid" id="A0A6L2Q4J5"/>
<feature type="non-terminal residue" evidence="1">
    <location>
        <position position="1"/>
    </location>
</feature>